<keyword evidence="2" id="KW-0378">Hydrolase</keyword>
<accession>A0A5B8U1W8</accession>
<evidence type="ECO:0000259" key="1">
    <source>
        <dbReference type="Pfam" id="PF03372"/>
    </source>
</evidence>
<dbReference type="GO" id="GO:0004519">
    <property type="term" value="F:endonuclease activity"/>
    <property type="evidence" value="ECO:0007669"/>
    <property type="project" value="UniProtKB-KW"/>
</dbReference>
<name>A0A5B8U1W8_9ACTN</name>
<organism evidence="2 3">
    <name type="scientific">Baekduia soli</name>
    <dbReference type="NCBI Taxonomy" id="496014"/>
    <lineage>
        <taxon>Bacteria</taxon>
        <taxon>Bacillati</taxon>
        <taxon>Actinomycetota</taxon>
        <taxon>Thermoleophilia</taxon>
        <taxon>Solirubrobacterales</taxon>
        <taxon>Baekduiaceae</taxon>
        <taxon>Baekduia</taxon>
    </lineage>
</organism>
<dbReference type="RefSeq" id="WP_146916777.1">
    <property type="nucleotide sequence ID" value="NZ_CP042430.1"/>
</dbReference>
<sequence>MRALSWNLFHGRAVPDRPRSLLPEFSAAIAGWDWDVALLQEVPPWWPEALAAAAGADHRLVRTSRNALLPLRRALAQRRPDLMKSNGGGADAILVRGAAIAEHRTWRLRLHPERRFVHAVRLADGHWIGNVHAQANPKPLAHADMAVAGATLVRWAGHAPVLLGGDCNVPDPVVAGFTDAGGHGIDRFFVRGGLNPEGPVRRLPREGLSDHAPVLVTLRSS</sequence>
<keyword evidence="2" id="KW-0269">Exonuclease</keyword>
<evidence type="ECO:0000313" key="2">
    <source>
        <dbReference type="EMBL" id="QEC46958.1"/>
    </source>
</evidence>
<dbReference type="AlphaFoldDB" id="A0A5B8U1W8"/>
<evidence type="ECO:0000313" key="3">
    <source>
        <dbReference type="Proteomes" id="UP000321805"/>
    </source>
</evidence>
<dbReference type="SUPFAM" id="SSF56219">
    <property type="entry name" value="DNase I-like"/>
    <property type="match status" value="1"/>
</dbReference>
<reference evidence="2 3" key="1">
    <citation type="journal article" date="2018" name="J. Microbiol.">
        <title>Baekduia soli gen. nov., sp. nov., a novel bacterium isolated from the soil of Baekdu Mountain and proposal of a novel family name, Baekduiaceae fam. nov.</title>
        <authorList>
            <person name="An D.S."/>
            <person name="Siddiqi M.Z."/>
            <person name="Kim K.H."/>
            <person name="Yu H.S."/>
            <person name="Im W.T."/>
        </authorList>
    </citation>
    <scope>NUCLEOTIDE SEQUENCE [LARGE SCALE GENOMIC DNA]</scope>
    <source>
        <strain evidence="2 3">BR7-21</strain>
    </source>
</reference>
<dbReference type="Gene3D" id="3.60.10.10">
    <property type="entry name" value="Endonuclease/exonuclease/phosphatase"/>
    <property type="match status" value="1"/>
</dbReference>
<dbReference type="InterPro" id="IPR036691">
    <property type="entry name" value="Endo/exonu/phosph_ase_sf"/>
</dbReference>
<dbReference type="OrthoDB" id="5243631at2"/>
<feature type="domain" description="Endonuclease/exonuclease/phosphatase" evidence="1">
    <location>
        <begin position="4"/>
        <end position="211"/>
    </location>
</feature>
<dbReference type="InterPro" id="IPR005135">
    <property type="entry name" value="Endo/exonuclease/phosphatase"/>
</dbReference>
<proteinExistence type="predicted"/>
<dbReference type="Proteomes" id="UP000321805">
    <property type="component" value="Chromosome"/>
</dbReference>
<protein>
    <submittedName>
        <fullName evidence="2">Endonuclease/exonuclease/phosphatase family protein</fullName>
    </submittedName>
</protein>
<keyword evidence="2" id="KW-0255">Endonuclease</keyword>
<dbReference type="KEGG" id="bsol:FSW04_04705"/>
<keyword evidence="3" id="KW-1185">Reference proteome</keyword>
<gene>
    <name evidence="2" type="ORF">FSW04_04705</name>
</gene>
<dbReference type="GO" id="GO:0004527">
    <property type="term" value="F:exonuclease activity"/>
    <property type="evidence" value="ECO:0007669"/>
    <property type="project" value="UniProtKB-KW"/>
</dbReference>
<keyword evidence="2" id="KW-0540">Nuclease</keyword>
<dbReference type="Pfam" id="PF03372">
    <property type="entry name" value="Exo_endo_phos"/>
    <property type="match status" value="1"/>
</dbReference>
<dbReference type="EMBL" id="CP042430">
    <property type="protein sequence ID" value="QEC46958.1"/>
    <property type="molecule type" value="Genomic_DNA"/>
</dbReference>